<dbReference type="Proteomes" id="UP000002377">
    <property type="component" value="Chromosome"/>
</dbReference>
<dbReference type="InterPro" id="IPR006655">
    <property type="entry name" value="Mopterin_OxRdtase_prok_CS"/>
</dbReference>
<dbReference type="AlphaFoldDB" id="D5XCL1"/>
<evidence type="ECO:0000313" key="10">
    <source>
        <dbReference type="EMBL" id="ADG81637.1"/>
    </source>
</evidence>
<evidence type="ECO:0000259" key="8">
    <source>
        <dbReference type="Pfam" id="PF00384"/>
    </source>
</evidence>
<keyword evidence="7 10" id="KW-0560">Oxidoreductase</keyword>
<accession>D5XCL1</accession>
<dbReference type="KEGG" id="tjr:TherJR_0770"/>
<sequence length="800" mass="89934">MTNHWIDLKNTDLALIIGGNPAENHPMSFKWLTKAREERGARIIHVDPRFTRTSAKADIYAKLRSGTDIAFIGGIINYLLQNELYNKEYVLNYTNAATLVNPGYKFEDGLFSGYNAEKRKYKQETWDFQKDPDGKVLKDPTLKNPLCVLNIMKKHYERYDIDTVCRVTGTPKEVYRQVLEEVAKTAAKDKSMTIMYAMGTTQHTVGSQNVRSYAILQLLLGNIGIPGGGINAMRGESNVQGSTDFGLLFHIIPGYINTPKTTPDYVNLAAYLNKEVPKTSFWANKDKFFISYLKAMWGDAATPENEFAYHYLPKYDAARNYSHIALFEAMAKGDIKGLMAWGQNPVVAGPNANNEAKAMENLDWLCVVELWETETAAFWKRPGADPRNIKTEVFLLPACASYEKQGSISNSGRWIQWRWKGVDPVGEARADLDIIYQLGKRLKELYKDSTRPEDAPIRDLTWDYGQGEECDIEMVAREISGYTVADKKPVKNFTKLAADGSTACGCWVMSGMIDETGKNLAQRRDNKDDSPVGNYLNWAYAWPVNRRILYNRASADLTGKPWSQEKADIWWDPLAVDKATGAVGKWVGYDVPDFKVTCGPNAVDGVFDGKKPFIMRPDGLGGLFAAMNDGPLPEHYEPWDTPLEVNPFSGQKLNPVVKVWRPDEQGTPDKFPIVATTYRVSEHWQAGAMTRNIPWLAELFPEMYVEIGEDLAREKGIKNGDEVIVASARGEIKCYAMVTKRFQAFEIDGKTVHQVGLPWHFGFQGYATGEIANKLTPHIGDGNSMIPEYKAFLVNIRRAG</sequence>
<name>D5XCL1_THEPJ</name>
<dbReference type="InterPro" id="IPR006656">
    <property type="entry name" value="Mopterin_OxRdtase"/>
</dbReference>
<keyword evidence="11" id="KW-1185">Reference proteome</keyword>
<dbReference type="EMBL" id="CP002028">
    <property type="protein sequence ID" value="ADG81637.1"/>
    <property type="molecule type" value="Genomic_DNA"/>
</dbReference>
<dbReference type="GO" id="GO:0030313">
    <property type="term" value="C:cell envelope"/>
    <property type="evidence" value="ECO:0007669"/>
    <property type="project" value="UniProtKB-SubCell"/>
</dbReference>
<dbReference type="STRING" id="635013.TherJR_0770"/>
<dbReference type="PROSITE" id="PS00932">
    <property type="entry name" value="MOLYBDOPTERIN_PROK_3"/>
    <property type="match status" value="1"/>
</dbReference>
<proteinExistence type="inferred from homology"/>
<dbReference type="GO" id="GO:0051539">
    <property type="term" value="F:4 iron, 4 sulfur cluster binding"/>
    <property type="evidence" value="ECO:0007669"/>
    <property type="project" value="UniProtKB-KW"/>
</dbReference>
<evidence type="ECO:0000256" key="2">
    <source>
        <dbReference type="ARBA" id="ARBA00004196"/>
    </source>
</evidence>
<keyword evidence="4" id="KW-0408">Iron</keyword>
<gene>
    <name evidence="10" type="ordered locus">TherJR_0770</name>
</gene>
<evidence type="ECO:0000256" key="1">
    <source>
        <dbReference type="ARBA" id="ARBA00001966"/>
    </source>
</evidence>
<comment type="cofactor">
    <cofactor evidence="1">
        <name>[4Fe-4S] cluster</name>
        <dbReference type="ChEBI" id="CHEBI:49883"/>
    </cofactor>
</comment>
<dbReference type="Pfam" id="PF00384">
    <property type="entry name" value="Molybdopterin"/>
    <property type="match status" value="1"/>
</dbReference>
<dbReference type="PANTHER" id="PTHR43598:SF1">
    <property type="entry name" value="FORMATE DEHYDROGENASE-O MAJOR SUBUNIT"/>
    <property type="match status" value="1"/>
</dbReference>
<dbReference type="eggNOG" id="COG0243">
    <property type="taxonomic scope" value="Bacteria"/>
</dbReference>
<feature type="domain" description="Molybdopterin oxidoreductase" evidence="8">
    <location>
        <begin position="2"/>
        <end position="441"/>
    </location>
</feature>
<dbReference type="PANTHER" id="PTHR43598">
    <property type="entry name" value="TUNGSTEN-CONTAINING FORMYLMETHANOFURAN DEHYDROGENASE 2 SUBUNIT B"/>
    <property type="match status" value="1"/>
</dbReference>
<dbReference type="NCBIfam" id="TIGR01553">
    <property type="entry name" value="formate-DH-alph"/>
    <property type="match status" value="1"/>
</dbReference>
<keyword evidence="4" id="KW-0004">4Fe-4S</keyword>
<dbReference type="CDD" id="cd02792">
    <property type="entry name" value="MopB_CT_Formate-Dh-Na-like"/>
    <property type="match status" value="1"/>
</dbReference>
<dbReference type="InterPro" id="IPR006443">
    <property type="entry name" value="Formate-DH-alph_fdnG"/>
</dbReference>
<feature type="domain" description="Molybdopterin dinucleotide-binding" evidence="9">
    <location>
        <begin position="675"/>
        <end position="792"/>
    </location>
</feature>
<dbReference type="Gene3D" id="2.40.40.20">
    <property type="match status" value="1"/>
</dbReference>
<evidence type="ECO:0000256" key="4">
    <source>
        <dbReference type="ARBA" id="ARBA00022485"/>
    </source>
</evidence>
<dbReference type="GO" id="GO:0008863">
    <property type="term" value="F:formate dehydrogenase (NAD+) activity"/>
    <property type="evidence" value="ECO:0007669"/>
    <property type="project" value="InterPro"/>
</dbReference>
<dbReference type="EC" id="1.7.99.4" evidence="10"/>
<dbReference type="HOGENOM" id="CLU_000422_1_2_9"/>
<dbReference type="InterPro" id="IPR009010">
    <property type="entry name" value="Asp_de-COase-like_dom_sf"/>
</dbReference>
<keyword evidence="6" id="KW-0574">Periplasm</keyword>
<reference evidence="10 11" key="1">
    <citation type="submission" date="2010-05" db="EMBL/GenBank/DDBJ databases">
        <title>Complete sequence of Thermincola sp. JR.</title>
        <authorList>
            <consortium name="US DOE Joint Genome Institute"/>
            <person name="Lucas S."/>
            <person name="Copeland A."/>
            <person name="Lapidus A."/>
            <person name="Cheng J.-F."/>
            <person name="Bruce D."/>
            <person name="Goodwin L."/>
            <person name="Pitluck S."/>
            <person name="Chertkov O."/>
            <person name="Detter J.C."/>
            <person name="Han C."/>
            <person name="Tapia R."/>
            <person name="Land M."/>
            <person name="Hauser L."/>
            <person name="Kyrpides N."/>
            <person name="Mikhailova N."/>
            <person name="Hazen T.C."/>
            <person name="Woyke T."/>
        </authorList>
    </citation>
    <scope>NUCLEOTIDE SEQUENCE [LARGE SCALE GENOMIC DNA]</scope>
    <source>
        <strain evidence="10 11">JR</strain>
    </source>
</reference>
<dbReference type="GO" id="GO:0030151">
    <property type="term" value="F:molybdenum ion binding"/>
    <property type="evidence" value="ECO:0007669"/>
    <property type="project" value="TreeGrafter"/>
</dbReference>
<dbReference type="SUPFAM" id="SSF53706">
    <property type="entry name" value="Formate dehydrogenase/DMSO reductase, domains 1-3"/>
    <property type="match status" value="1"/>
</dbReference>
<dbReference type="Gene3D" id="3.40.228.10">
    <property type="entry name" value="Dimethylsulfoxide Reductase, domain 2"/>
    <property type="match status" value="2"/>
</dbReference>
<evidence type="ECO:0000256" key="7">
    <source>
        <dbReference type="ARBA" id="ARBA00023002"/>
    </source>
</evidence>
<dbReference type="eggNOG" id="COG3383">
    <property type="taxonomic scope" value="Bacteria"/>
</dbReference>
<protein>
    <submittedName>
        <fullName evidence="10">Formate dehydrogenase, alpha subunit</fullName>
        <ecNumber evidence="10">1.7.99.4</ecNumber>
    </submittedName>
</protein>
<dbReference type="Pfam" id="PF01568">
    <property type="entry name" value="Molydop_binding"/>
    <property type="match status" value="1"/>
</dbReference>
<evidence type="ECO:0000256" key="6">
    <source>
        <dbReference type="ARBA" id="ARBA00022764"/>
    </source>
</evidence>
<organism evidence="10 11">
    <name type="scientific">Thermincola potens (strain JR)</name>
    <dbReference type="NCBI Taxonomy" id="635013"/>
    <lineage>
        <taxon>Bacteria</taxon>
        <taxon>Bacillati</taxon>
        <taxon>Bacillota</taxon>
        <taxon>Clostridia</taxon>
        <taxon>Eubacteriales</taxon>
        <taxon>Thermincolaceae</taxon>
        <taxon>Thermincola</taxon>
    </lineage>
</organism>
<dbReference type="Gene3D" id="3.40.50.740">
    <property type="match status" value="1"/>
</dbReference>
<dbReference type="GO" id="GO:0047111">
    <property type="term" value="F:formate dehydrogenase (cytochrome-c-553) activity"/>
    <property type="evidence" value="ECO:0007669"/>
    <property type="project" value="InterPro"/>
</dbReference>
<evidence type="ECO:0000256" key="5">
    <source>
        <dbReference type="ARBA" id="ARBA00022723"/>
    </source>
</evidence>
<dbReference type="GO" id="GO:0009061">
    <property type="term" value="P:anaerobic respiration"/>
    <property type="evidence" value="ECO:0007669"/>
    <property type="project" value="TreeGrafter"/>
</dbReference>
<evidence type="ECO:0000313" key="11">
    <source>
        <dbReference type="Proteomes" id="UP000002377"/>
    </source>
</evidence>
<keyword evidence="4" id="KW-0411">Iron-sulfur</keyword>
<comment type="similarity">
    <text evidence="3">Belongs to the prokaryotic molybdopterin-containing oxidoreductase family.</text>
</comment>
<dbReference type="SUPFAM" id="SSF50692">
    <property type="entry name" value="ADC-like"/>
    <property type="match status" value="1"/>
</dbReference>
<dbReference type="GO" id="GO:0043546">
    <property type="term" value="F:molybdopterin cofactor binding"/>
    <property type="evidence" value="ECO:0007669"/>
    <property type="project" value="InterPro"/>
</dbReference>
<dbReference type="InterPro" id="IPR006657">
    <property type="entry name" value="MoPterin_dinucl-bd_dom"/>
</dbReference>
<evidence type="ECO:0000259" key="9">
    <source>
        <dbReference type="Pfam" id="PF01568"/>
    </source>
</evidence>
<comment type="subcellular location">
    <subcellularLocation>
        <location evidence="2">Cell envelope</location>
    </subcellularLocation>
</comment>
<evidence type="ECO:0000256" key="3">
    <source>
        <dbReference type="ARBA" id="ARBA00010312"/>
    </source>
</evidence>
<dbReference type="GO" id="GO:0009055">
    <property type="term" value="F:electron transfer activity"/>
    <property type="evidence" value="ECO:0007669"/>
    <property type="project" value="InterPro"/>
</dbReference>
<keyword evidence="5" id="KW-0479">Metal-binding</keyword>